<dbReference type="InterPro" id="IPR012337">
    <property type="entry name" value="RNaseH-like_sf"/>
</dbReference>
<reference evidence="1" key="1">
    <citation type="submission" date="2023-03" db="EMBL/GenBank/DDBJ databases">
        <title>Massive genome expansion in bonnet fungi (Mycena s.s.) driven by repeated elements and novel gene families across ecological guilds.</title>
        <authorList>
            <consortium name="Lawrence Berkeley National Laboratory"/>
            <person name="Harder C.B."/>
            <person name="Miyauchi S."/>
            <person name="Viragh M."/>
            <person name="Kuo A."/>
            <person name="Thoen E."/>
            <person name="Andreopoulos B."/>
            <person name="Lu D."/>
            <person name="Skrede I."/>
            <person name="Drula E."/>
            <person name="Henrissat B."/>
            <person name="Morin E."/>
            <person name="Kohler A."/>
            <person name="Barry K."/>
            <person name="LaButti K."/>
            <person name="Morin E."/>
            <person name="Salamov A."/>
            <person name="Lipzen A."/>
            <person name="Mereny Z."/>
            <person name="Hegedus B."/>
            <person name="Baldrian P."/>
            <person name="Stursova M."/>
            <person name="Weitz H."/>
            <person name="Taylor A."/>
            <person name="Grigoriev I.V."/>
            <person name="Nagy L.G."/>
            <person name="Martin F."/>
            <person name="Kauserud H."/>
        </authorList>
    </citation>
    <scope>NUCLEOTIDE SEQUENCE</scope>
    <source>
        <strain evidence="1">9144</strain>
    </source>
</reference>
<sequence>MLEHLERLLHLRGNFNFDSSDNFIRCFSHIINLCSQAVLKSMLKDDTAEHYSDTETDDATASNESDAGPIQRARKTVAFVRKSGQRRDELASIIEQGNVNQAWVEVQPDNSQVVIFLKCVTLLPGVKTRWDSEFYMLRRLRYLREVSVPSTFFSPSLTDTAR</sequence>
<dbReference type="Proteomes" id="UP001219525">
    <property type="component" value="Unassembled WGS sequence"/>
</dbReference>
<name>A0AAD6UR34_9AGAR</name>
<gene>
    <name evidence="2" type="ORF">GGX14DRAFT_378288</name>
    <name evidence="1" type="ORF">GGX14DRAFT_382134</name>
</gene>
<accession>A0AAD6UR34</accession>
<protein>
    <submittedName>
        <fullName evidence="1">Uncharacterized protein</fullName>
    </submittedName>
</protein>
<comment type="caution">
    <text evidence="1">The sequence shown here is derived from an EMBL/GenBank/DDBJ whole genome shotgun (WGS) entry which is preliminary data.</text>
</comment>
<dbReference type="EMBL" id="JARJCW010000149">
    <property type="protein sequence ID" value="KAJ7190445.1"/>
    <property type="molecule type" value="Genomic_DNA"/>
</dbReference>
<keyword evidence="3" id="KW-1185">Reference proteome</keyword>
<evidence type="ECO:0000313" key="3">
    <source>
        <dbReference type="Proteomes" id="UP001219525"/>
    </source>
</evidence>
<evidence type="ECO:0000313" key="2">
    <source>
        <dbReference type="EMBL" id="KAJ7194128.1"/>
    </source>
</evidence>
<dbReference type="SUPFAM" id="SSF53098">
    <property type="entry name" value="Ribonuclease H-like"/>
    <property type="match status" value="1"/>
</dbReference>
<dbReference type="EMBL" id="JARJCW010000101">
    <property type="protein sequence ID" value="KAJ7194128.1"/>
    <property type="molecule type" value="Genomic_DNA"/>
</dbReference>
<evidence type="ECO:0000313" key="1">
    <source>
        <dbReference type="EMBL" id="KAJ7190445.1"/>
    </source>
</evidence>
<organism evidence="1 3">
    <name type="scientific">Mycena pura</name>
    <dbReference type="NCBI Taxonomy" id="153505"/>
    <lineage>
        <taxon>Eukaryota</taxon>
        <taxon>Fungi</taxon>
        <taxon>Dikarya</taxon>
        <taxon>Basidiomycota</taxon>
        <taxon>Agaricomycotina</taxon>
        <taxon>Agaricomycetes</taxon>
        <taxon>Agaricomycetidae</taxon>
        <taxon>Agaricales</taxon>
        <taxon>Marasmiineae</taxon>
        <taxon>Mycenaceae</taxon>
        <taxon>Mycena</taxon>
    </lineage>
</organism>
<proteinExistence type="predicted"/>
<dbReference type="AlphaFoldDB" id="A0AAD6UR34"/>